<feature type="compositionally biased region" description="Basic residues" evidence="3">
    <location>
        <begin position="229"/>
        <end position="238"/>
    </location>
</feature>
<name>A0A6G1HKZ1_9PEZI</name>
<dbReference type="PROSITE" id="PS50048">
    <property type="entry name" value="ZN2_CY6_FUNGAL_2"/>
    <property type="match status" value="1"/>
</dbReference>
<dbReference type="PROSITE" id="PS00463">
    <property type="entry name" value="ZN2_CY6_FUNGAL_1"/>
    <property type="match status" value="1"/>
</dbReference>
<dbReference type="OrthoDB" id="4078573at2759"/>
<dbReference type="SMART" id="SM00066">
    <property type="entry name" value="GAL4"/>
    <property type="match status" value="1"/>
</dbReference>
<dbReference type="PANTHER" id="PTHR37534">
    <property type="entry name" value="TRANSCRIPTIONAL ACTIVATOR PROTEIN UGA3"/>
    <property type="match status" value="1"/>
</dbReference>
<dbReference type="GO" id="GO:0000981">
    <property type="term" value="F:DNA-binding transcription factor activity, RNA polymerase II-specific"/>
    <property type="evidence" value="ECO:0007669"/>
    <property type="project" value="InterPro"/>
</dbReference>
<evidence type="ECO:0000313" key="6">
    <source>
        <dbReference type="Proteomes" id="UP000799640"/>
    </source>
</evidence>
<proteinExistence type="predicted"/>
<reference evidence="5" key="1">
    <citation type="journal article" date="2020" name="Stud. Mycol.">
        <title>101 Dothideomycetes genomes: a test case for predicting lifestyles and emergence of pathogens.</title>
        <authorList>
            <person name="Haridas S."/>
            <person name="Albert R."/>
            <person name="Binder M."/>
            <person name="Bloem J."/>
            <person name="Labutti K."/>
            <person name="Salamov A."/>
            <person name="Andreopoulos B."/>
            <person name="Baker S."/>
            <person name="Barry K."/>
            <person name="Bills G."/>
            <person name="Bluhm B."/>
            <person name="Cannon C."/>
            <person name="Castanera R."/>
            <person name="Culley D."/>
            <person name="Daum C."/>
            <person name="Ezra D."/>
            <person name="Gonzalez J."/>
            <person name="Henrissat B."/>
            <person name="Kuo A."/>
            <person name="Liang C."/>
            <person name="Lipzen A."/>
            <person name="Lutzoni F."/>
            <person name="Magnuson J."/>
            <person name="Mondo S."/>
            <person name="Nolan M."/>
            <person name="Ohm R."/>
            <person name="Pangilinan J."/>
            <person name="Park H.-J."/>
            <person name="Ramirez L."/>
            <person name="Alfaro M."/>
            <person name="Sun H."/>
            <person name="Tritt A."/>
            <person name="Yoshinaga Y."/>
            <person name="Zwiers L.-H."/>
            <person name="Turgeon B."/>
            <person name="Goodwin S."/>
            <person name="Spatafora J."/>
            <person name="Crous P."/>
            <person name="Grigoriev I."/>
        </authorList>
    </citation>
    <scope>NUCLEOTIDE SEQUENCE</scope>
    <source>
        <strain evidence="5">CBS 262.69</strain>
    </source>
</reference>
<evidence type="ECO:0000256" key="1">
    <source>
        <dbReference type="ARBA" id="ARBA00004123"/>
    </source>
</evidence>
<dbReference type="InterPro" id="IPR036864">
    <property type="entry name" value="Zn2-C6_fun-type_DNA-bd_sf"/>
</dbReference>
<sequence length="730" mass="80906">MLTIPLPPPRPTIKETFCQTVGVLRRLPNSPPPEPRPVMNIAPTRPNVMVAQSTADAANKPKRVRTGCLTCRERHLKCDEATPSCQNCRKSNRVCKRGVRLNFIDTQVKAPARFAPKQDWSVKFLDESRAIASEYKGGLSRYGAVEPPAPPSPPPPIPMLRPVGGSRGVGGGSGIGGGLTYDYGSAPSGPPAPPAPSHQPLPSIQGMLPGTTYAEDHTMTFDSREQQPHHQHSHSHSHSHSESTFSGSNTVAAATVSSFTEQISPSEVRDYIRDPDEVLYMQVFVEEVGVWMDSMDAIKHFSELLPFHSLSASMLYNAFMACGARHLFLVNSKYTEDKALHYYDTAARYLLSAIQDENRDTVMCATTAVILNVYEVMSERANQRMNHIAGARALIRECGWNAKSTGIGAACFWLNVGMELLSCLHFNWQVAWNPDEWGVDMEFGGPETEVGKEELWTHRILYIMAKITNFRASAPKEPEPTTRDQQMHMRNRYGEWQHLKRLADSWNDNIPRTMHPLAYLHPWQTITQSAFPEVWLIKRSSIVARLFYHTAMVLLAQNNPLASPATSKEMRELQDKHSISTCGIVAHVKDRGVASVALRSLAIASECLTDRRQQEEVLGIFEKISTETGWRVSFVYPQLKRIWGWEEAAPPPAVPPSSAPSASGVPPSPVHSFQQQPLLASAAVPAPAPPPPRRSNPLLGVTDLSMSQPYQAYYVPPSTNNIAQQAPSFY</sequence>
<dbReference type="Pfam" id="PF00172">
    <property type="entry name" value="Zn_clus"/>
    <property type="match status" value="1"/>
</dbReference>
<dbReference type="GO" id="GO:0000976">
    <property type="term" value="F:transcription cis-regulatory region binding"/>
    <property type="evidence" value="ECO:0007669"/>
    <property type="project" value="TreeGrafter"/>
</dbReference>
<dbReference type="GO" id="GO:0008270">
    <property type="term" value="F:zinc ion binding"/>
    <property type="evidence" value="ECO:0007669"/>
    <property type="project" value="InterPro"/>
</dbReference>
<evidence type="ECO:0000256" key="2">
    <source>
        <dbReference type="ARBA" id="ARBA00023242"/>
    </source>
</evidence>
<dbReference type="PANTHER" id="PTHR37534:SF40">
    <property type="entry name" value="ZN(2)-C6 FUNGAL-TYPE DOMAIN-CONTAINING PROTEIN"/>
    <property type="match status" value="1"/>
</dbReference>
<evidence type="ECO:0000256" key="3">
    <source>
        <dbReference type="SAM" id="MobiDB-lite"/>
    </source>
</evidence>
<feature type="compositionally biased region" description="Pro residues" evidence="3">
    <location>
        <begin position="188"/>
        <end position="199"/>
    </location>
</feature>
<feature type="region of interest" description="Disordered" evidence="3">
    <location>
        <begin position="141"/>
        <end position="247"/>
    </location>
</feature>
<dbReference type="InterPro" id="IPR021858">
    <property type="entry name" value="Fun_TF"/>
</dbReference>
<dbReference type="SUPFAM" id="SSF57701">
    <property type="entry name" value="Zn2/Cys6 DNA-binding domain"/>
    <property type="match status" value="1"/>
</dbReference>
<evidence type="ECO:0000313" key="5">
    <source>
        <dbReference type="EMBL" id="KAF2396662.1"/>
    </source>
</evidence>
<organism evidence="5 6">
    <name type="scientific">Trichodelitschia bisporula</name>
    <dbReference type="NCBI Taxonomy" id="703511"/>
    <lineage>
        <taxon>Eukaryota</taxon>
        <taxon>Fungi</taxon>
        <taxon>Dikarya</taxon>
        <taxon>Ascomycota</taxon>
        <taxon>Pezizomycotina</taxon>
        <taxon>Dothideomycetes</taxon>
        <taxon>Dothideomycetes incertae sedis</taxon>
        <taxon>Phaeotrichales</taxon>
        <taxon>Phaeotrichaceae</taxon>
        <taxon>Trichodelitschia</taxon>
    </lineage>
</organism>
<dbReference type="GO" id="GO:0005634">
    <property type="term" value="C:nucleus"/>
    <property type="evidence" value="ECO:0007669"/>
    <property type="project" value="UniProtKB-SubCell"/>
</dbReference>
<gene>
    <name evidence="5" type="ORF">EJ06DRAFT_228908</name>
</gene>
<feature type="compositionally biased region" description="Pro residues" evidence="3">
    <location>
        <begin position="147"/>
        <end position="159"/>
    </location>
</feature>
<dbReference type="Proteomes" id="UP000799640">
    <property type="component" value="Unassembled WGS sequence"/>
</dbReference>
<keyword evidence="6" id="KW-1185">Reference proteome</keyword>
<dbReference type="EMBL" id="ML996706">
    <property type="protein sequence ID" value="KAF2396662.1"/>
    <property type="molecule type" value="Genomic_DNA"/>
</dbReference>
<evidence type="ECO:0000259" key="4">
    <source>
        <dbReference type="PROSITE" id="PS50048"/>
    </source>
</evidence>
<dbReference type="CDD" id="cd12148">
    <property type="entry name" value="fungal_TF_MHR"/>
    <property type="match status" value="1"/>
</dbReference>
<protein>
    <recommendedName>
        <fullName evidence="4">Zn(2)-C6 fungal-type domain-containing protein</fullName>
    </recommendedName>
</protein>
<feature type="region of interest" description="Disordered" evidence="3">
    <location>
        <begin position="650"/>
        <end position="672"/>
    </location>
</feature>
<dbReference type="GO" id="GO:0045944">
    <property type="term" value="P:positive regulation of transcription by RNA polymerase II"/>
    <property type="evidence" value="ECO:0007669"/>
    <property type="project" value="TreeGrafter"/>
</dbReference>
<dbReference type="InterPro" id="IPR001138">
    <property type="entry name" value="Zn2Cys6_DnaBD"/>
</dbReference>
<dbReference type="Pfam" id="PF11951">
    <property type="entry name" value="Fungal_trans_2"/>
    <property type="match status" value="1"/>
</dbReference>
<feature type="compositionally biased region" description="Basic and acidic residues" evidence="3">
    <location>
        <begin position="214"/>
        <end position="228"/>
    </location>
</feature>
<feature type="compositionally biased region" description="Gly residues" evidence="3">
    <location>
        <begin position="165"/>
        <end position="179"/>
    </location>
</feature>
<dbReference type="AlphaFoldDB" id="A0A6G1HKZ1"/>
<comment type="subcellular location">
    <subcellularLocation>
        <location evidence="1">Nucleus</location>
    </subcellularLocation>
</comment>
<dbReference type="CDD" id="cd00067">
    <property type="entry name" value="GAL4"/>
    <property type="match status" value="1"/>
</dbReference>
<keyword evidence="2" id="KW-0539">Nucleus</keyword>
<dbReference type="Gene3D" id="4.10.240.10">
    <property type="entry name" value="Zn(2)-C6 fungal-type DNA-binding domain"/>
    <property type="match status" value="1"/>
</dbReference>
<accession>A0A6G1HKZ1</accession>
<feature type="domain" description="Zn(2)-C6 fungal-type" evidence="4">
    <location>
        <begin position="67"/>
        <end position="97"/>
    </location>
</feature>